<dbReference type="SUPFAM" id="SSF56219">
    <property type="entry name" value="DNase I-like"/>
    <property type="match status" value="1"/>
</dbReference>
<sequence length="166" mass="19085">MSSARPRRDDATHSTPSYDTGKELFLGTCDSRGVGSVGVLLNTRWSMNIDSIKQLTAPIGRLRLKRCESIPTLTVLLVYAPTLYYDEEEIETFYEDLEKLYREHTFFKVIIGDFNVKIGPRKTSEKRDIGNHGLEWNEQGERLSDFIMTSMTTYGSSQFQKYHPQC</sequence>
<evidence type="ECO:0000313" key="3">
    <source>
        <dbReference type="WBParaSite" id="ACOC_0001174001-mRNA-1"/>
    </source>
</evidence>
<name>A0A0R3PZ17_ANGCS</name>
<dbReference type="STRING" id="334426.A0A0R3PZ17"/>
<reference evidence="3" key="1">
    <citation type="submission" date="2017-02" db="UniProtKB">
        <authorList>
            <consortium name="WormBaseParasite"/>
        </authorList>
    </citation>
    <scope>IDENTIFICATION</scope>
</reference>
<evidence type="ECO:0000313" key="1">
    <source>
        <dbReference type="EMBL" id="VDM63326.1"/>
    </source>
</evidence>
<evidence type="ECO:0000313" key="2">
    <source>
        <dbReference type="Proteomes" id="UP000267027"/>
    </source>
</evidence>
<dbReference type="Proteomes" id="UP000267027">
    <property type="component" value="Unassembled WGS sequence"/>
</dbReference>
<dbReference type="WBParaSite" id="ACOC_0001174001-mRNA-1">
    <property type="protein sequence ID" value="ACOC_0001174001-mRNA-1"/>
    <property type="gene ID" value="ACOC_0001174001"/>
</dbReference>
<proteinExistence type="predicted"/>
<reference evidence="1 2" key="2">
    <citation type="submission" date="2018-11" db="EMBL/GenBank/DDBJ databases">
        <authorList>
            <consortium name="Pathogen Informatics"/>
        </authorList>
    </citation>
    <scope>NUCLEOTIDE SEQUENCE [LARGE SCALE GENOMIC DNA]</scope>
    <source>
        <strain evidence="1 2">Costa Rica</strain>
    </source>
</reference>
<dbReference type="InterPro" id="IPR036691">
    <property type="entry name" value="Endo/exonu/phosph_ase_sf"/>
</dbReference>
<keyword evidence="2" id="KW-1185">Reference proteome</keyword>
<protein>
    <submittedName>
        <fullName evidence="3">Endo/exonuclease/phosphatase domain-containing protein</fullName>
    </submittedName>
</protein>
<dbReference type="EMBL" id="UYYA01004780">
    <property type="protein sequence ID" value="VDM63326.1"/>
    <property type="molecule type" value="Genomic_DNA"/>
</dbReference>
<organism evidence="3">
    <name type="scientific">Angiostrongylus costaricensis</name>
    <name type="common">Nematode worm</name>
    <dbReference type="NCBI Taxonomy" id="334426"/>
    <lineage>
        <taxon>Eukaryota</taxon>
        <taxon>Metazoa</taxon>
        <taxon>Ecdysozoa</taxon>
        <taxon>Nematoda</taxon>
        <taxon>Chromadorea</taxon>
        <taxon>Rhabditida</taxon>
        <taxon>Rhabditina</taxon>
        <taxon>Rhabditomorpha</taxon>
        <taxon>Strongyloidea</taxon>
        <taxon>Metastrongylidae</taxon>
        <taxon>Angiostrongylus</taxon>
    </lineage>
</organism>
<dbReference type="Gene3D" id="3.60.10.10">
    <property type="entry name" value="Endonuclease/exonuclease/phosphatase"/>
    <property type="match status" value="1"/>
</dbReference>
<accession>A0A0R3PZ17</accession>
<dbReference type="OrthoDB" id="5824787at2759"/>
<gene>
    <name evidence="1" type="ORF">ACOC_LOCUS11741</name>
</gene>
<dbReference type="AlphaFoldDB" id="A0A0R3PZ17"/>